<reference evidence="1 2" key="1">
    <citation type="journal article" date="2022" name="DNA Res.">
        <title>Chromosomal-level genome assembly of the orchid tree Bauhinia variegata (Leguminosae; Cercidoideae) supports the allotetraploid origin hypothesis of Bauhinia.</title>
        <authorList>
            <person name="Zhong Y."/>
            <person name="Chen Y."/>
            <person name="Zheng D."/>
            <person name="Pang J."/>
            <person name="Liu Y."/>
            <person name="Luo S."/>
            <person name="Meng S."/>
            <person name="Qian L."/>
            <person name="Wei D."/>
            <person name="Dai S."/>
            <person name="Zhou R."/>
        </authorList>
    </citation>
    <scope>NUCLEOTIDE SEQUENCE [LARGE SCALE GENOMIC DNA]</scope>
    <source>
        <strain evidence="1">BV-YZ2020</strain>
    </source>
</reference>
<gene>
    <name evidence="1" type="ORF">L6164_028797</name>
</gene>
<keyword evidence="2" id="KW-1185">Reference proteome</keyword>
<name>A0ACB9L7Q1_BAUVA</name>
<dbReference type="Proteomes" id="UP000828941">
    <property type="component" value="Chromosome 12"/>
</dbReference>
<sequence length="905" mass="97764">MPRRALTVHVQLRNLQKSKRKIPGTGFGNFTHLSSSIVTSSFWSEYHRKRKGSASAFNPFLCLCKTGIMEISLLKLLVNGISSYLHLPYSGNVNSELVSKYYQKAEEILKLIKPIIGAIGNSDLASDAALTAIIEELGQAVDESRELFENWHPFSSKVYFVMQVETLISRIRTLGLTMFEQLKDSHQCLPDELNSGDLEFYVQKLKHLGHEETSTIIKEAIREQLEGAGPSSDVLAKLADALGLRSNQEVLIEAVALVKLKENAEQADRTAEAEYIDQMVSLVNRMHERLVMLEEAQSNYPVPVPRDFCCPLSLELMTDPVIVASGQTYERAFIKEWIDLELNVCPKTGQTLAHTNLIPNYTVKALIANWCESNNVKPVDPIKPTNLSQTSSLHVHAESGVIRESPLFAHSGGNRPVSPEATHSRSFSSPGKILTSSGGTHREGTSPLHPRSTSEGSLSAVANEQSLDIARISLTGSDDRSVSSDEKSVDSVGQPSMSPSRGESSHVLSSEQSRTHVTTASNFSSLSNGNIHHGTEGDGNGASQHPGNDRDLSGEVNPGSEAAVTSTTTNPPREPELLPQFVDSRPRSQAIGRRPLERFVPRMASSPAVETRADLSAIETQVRKLVEELKSPSLDVQRDATAELRLLAKHNMDNRIAIANCGAISILVELLQSNDTRIQENAVTSLLNLSINDNNKTAIADAGAIEPLIHVLETGSPEAKENSAATLFSLSVVEENKVRIGRSGAINPLVDLLGNGTPRGRKDAATALFNLSIFHENKGRIVQAGAVKHLVDLMDPAAGMVDKAVAVLANLATIQEGRAAIGAEGGIPVLVEVVELGSARGKENAAAALLHLCSHSNRFLSMVLQEGAVPPLVALSQSGTSRAREKALALLNCFRSHRHGNGGRG</sequence>
<proteinExistence type="predicted"/>
<evidence type="ECO:0000313" key="1">
    <source>
        <dbReference type="EMBL" id="KAI4305429.1"/>
    </source>
</evidence>
<dbReference type="EMBL" id="CM039437">
    <property type="protein sequence ID" value="KAI4305429.1"/>
    <property type="molecule type" value="Genomic_DNA"/>
</dbReference>
<comment type="caution">
    <text evidence="1">The sequence shown here is derived from an EMBL/GenBank/DDBJ whole genome shotgun (WGS) entry which is preliminary data.</text>
</comment>
<organism evidence="1 2">
    <name type="scientific">Bauhinia variegata</name>
    <name type="common">Purple orchid tree</name>
    <name type="synonym">Phanera variegata</name>
    <dbReference type="NCBI Taxonomy" id="167791"/>
    <lineage>
        <taxon>Eukaryota</taxon>
        <taxon>Viridiplantae</taxon>
        <taxon>Streptophyta</taxon>
        <taxon>Embryophyta</taxon>
        <taxon>Tracheophyta</taxon>
        <taxon>Spermatophyta</taxon>
        <taxon>Magnoliopsida</taxon>
        <taxon>eudicotyledons</taxon>
        <taxon>Gunneridae</taxon>
        <taxon>Pentapetalae</taxon>
        <taxon>rosids</taxon>
        <taxon>fabids</taxon>
        <taxon>Fabales</taxon>
        <taxon>Fabaceae</taxon>
        <taxon>Cercidoideae</taxon>
        <taxon>Cercideae</taxon>
        <taxon>Bauhiniinae</taxon>
        <taxon>Bauhinia</taxon>
    </lineage>
</organism>
<protein>
    <submittedName>
        <fullName evidence="1">Uncharacterized protein</fullName>
    </submittedName>
</protein>
<evidence type="ECO:0000313" key="2">
    <source>
        <dbReference type="Proteomes" id="UP000828941"/>
    </source>
</evidence>
<accession>A0ACB9L7Q1</accession>